<dbReference type="InterPro" id="IPR005144">
    <property type="entry name" value="ATP-cone_dom"/>
</dbReference>
<dbReference type="PANTHER" id="PTHR30455:SF2">
    <property type="entry name" value="TRANSCRIPTIONAL REPRESSOR NRDR"/>
    <property type="match status" value="1"/>
</dbReference>
<organism evidence="10 11">
    <name type="scientific">Youxingia wuxianensis</name>
    <dbReference type="NCBI Taxonomy" id="2763678"/>
    <lineage>
        <taxon>Bacteria</taxon>
        <taxon>Bacillati</taxon>
        <taxon>Bacillota</taxon>
        <taxon>Clostridia</taxon>
        <taxon>Eubacteriales</taxon>
        <taxon>Oscillospiraceae</taxon>
        <taxon>Youxingia</taxon>
    </lineage>
</organism>
<evidence type="ECO:0000256" key="6">
    <source>
        <dbReference type="ARBA" id="ARBA00023125"/>
    </source>
</evidence>
<dbReference type="GO" id="GO:0005524">
    <property type="term" value="F:ATP binding"/>
    <property type="evidence" value="ECO:0007669"/>
    <property type="project" value="UniProtKB-UniRule"/>
</dbReference>
<dbReference type="Pfam" id="PF03477">
    <property type="entry name" value="ATP-cone"/>
    <property type="match status" value="1"/>
</dbReference>
<protein>
    <recommendedName>
        <fullName evidence="8">Transcriptional repressor NrdR</fullName>
    </recommendedName>
</protein>
<keyword evidence="5 8" id="KW-0805">Transcription regulation</keyword>
<keyword evidence="7 8" id="KW-0804">Transcription</keyword>
<keyword evidence="8" id="KW-0479">Metal-binding</keyword>
<feature type="domain" description="ATP-cone" evidence="9">
    <location>
        <begin position="49"/>
        <end position="139"/>
    </location>
</feature>
<gene>
    <name evidence="8 10" type="primary">nrdR</name>
    <name evidence="10" type="ORF">H8705_03700</name>
</gene>
<comment type="similarity">
    <text evidence="8">Belongs to the NrdR family.</text>
</comment>
<evidence type="ECO:0000256" key="7">
    <source>
        <dbReference type="ARBA" id="ARBA00023163"/>
    </source>
</evidence>
<comment type="caution">
    <text evidence="10">The sequence shown here is derived from an EMBL/GenBank/DDBJ whole genome shotgun (WGS) entry which is preliminary data.</text>
</comment>
<dbReference type="AlphaFoldDB" id="A0A926EMK5"/>
<evidence type="ECO:0000256" key="3">
    <source>
        <dbReference type="ARBA" id="ARBA00022833"/>
    </source>
</evidence>
<evidence type="ECO:0000256" key="8">
    <source>
        <dbReference type="HAMAP-Rule" id="MF_00440"/>
    </source>
</evidence>
<keyword evidence="3 8" id="KW-0862">Zinc</keyword>
<dbReference type="EMBL" id="JACRTD010000002">
    <property type="protein sequence ID" value="MBC8584678.1"/>
    <property type="molecule type" value="Genomic_DNA"/>
</dbReference>
<dbReference type="Proteomes" id="UP000623678">
    <property type="component" value="Unassembled WGS sequence"/>
</dbReference>
<dbReference type="GO" id="GO:0008270">
    <property type="term" value="F:zinc ion binding"/>
    <property type="evidence" value="ECO:0007669"/>
    <property type="project" value="UniProtKB-UniRule"/>
</dbReference>
<keyword evidence="6 8" id="KW-0238">DNA-binding</keyword>
<keyword evidence="2 8" id="KW-0547">Nucleotide-binding</keyword>
<dbReference type="InterPro" id="IPR003796">
    <property type="entry name" value="RNR_NrdR-like"/>
</dbReference>
<feature type="zinc finger region" evidence="8">
    <location>
        <begin position="3"/>
        <end position="34"/>
    </location>
</feature>
<comment type="cofactor">
    <cofactor evidence="8">
        <name>Zn(2+)</name>
        <dbReference type="ChEBI" id="CHEBI:29105"/>
    </cofactor>
    <text evidence="8">Binds 1 zinc ion.</text>
</comment>
<dbReference type="PROSITE" id="PS51161">
    <property type="entry name" value="ATP_CONE"/>
    <property type="match status" value="1"/>
</dbReference>
<keyword evidence="4 8" id="KW-0067">ATP-binding</keyword>
<accession>A0A926EMK5</accession>
<keyword evidence="8" id="KW-0863">Zinc-finger</keyword>
<evidence type="ECO:0000259" key="9">
    <source>
        <dbReference type="PROSITE" id="PS51161"/>
    </source>
</evidence>
<proteinExistence type="inferred from homology"/>
<keyword evidence="1 8" id="KW-0678">Repressor</keyword>
<evidence type="ECO:0000256" key="1">
    <source>
        <dbReference type="ARBA" id="ARBA00022491"/>
    </source>
</evidence>
<dbReference type="HAMAP" id="MF_00440">
    <property type="entry name" value="NrdR"/>
    <property type="match status" value="1"/>
</dbReference>
<reference evidence="10" key="1">
    <citation type="submission" date="2020-08" db="EMBL/GenBank/DDBJ databases">
        <title>Genome public.</title>
        <authorList>
            <person name="Liu C."/>
            <person name="Sun Q."/>
        </authorList>
    </citation>
    <scope>NUCLEOTIDE SEQUENCE</scope>
    <source>
        <strain evidence="10">NSJ-64</strain>
    </source>
</reference>
<dbReference type="RefSeq" id="WP_262394501.1">
    <property type="nucleotide sequence ID" value="NZ_JACRTD010000002.1"/>
</dbReference>
<dbReference type="Pfam" id="PF22811">
    <property type="entry name" value="Zn_ribbon_NrdR"/>
    <property type="match status" value="1"/>
</dbReference>
<sequence length="152" mass="17592">MKCPYCGYVESKVIDSRPTDEWERIRRRRECLKCEKRFTTYEIIETTPLVVIKKDGSRQGFDSGKLLSGLVRACEKRPVSLAVLEQAVNDIELTLHNSLDKEIPTNKIGELAMEKLREIDEVAYVRFASVYRQFKDIDSFMKELEDLLAARG</sequence>
<dbReference type="GO" id="GO:0003677">
    <property type="term" value="F:DNA binding"/>
    <property type="evidence" value="ECO:0007669"/>
    <property type="project" value="UniProtKB-KW"/>
</dbReference>
<evidence type="ECO:0000313" key="10">
    <source>
        <dbReference type="EMBL" id="MBC8584678.1"/>
    </source>
</evidence>
<evidence type="ECO:0000256" key="5">
    <source>
        <dbReference type="ARBA" id="ARBA00023015"/>
    </source>
</evidence>
<keyword evidence="11" id="KW-1185">Reference proteome</keyword>
<dbReference type="GO" id="GO:0045892">
    <property type="term" value="P:negative regulation of DNA-templated transcription"/>
    <property type="evidence" value="ECO:0007669"/>
    <property type="project" value="UniProtKB-UniRule"/>
</dbReference>
<evidence type="ECO:0000256" key="2">
    <source>
        <dbReference type="ARBA" id="ARBA00022741"/>
    </source>
</evidence>
<name>A0A926EMK5_9FIRM</name>
<dbReference type="InterPro" id="IPR055173">
    <property type="entry name" value="NrdR-like_N"/>
</dbReference>
<dbReference type="PANTHER" id="PTHR30455">
    <property type="entry name" value="TRANSCRIPTIONAL REPRESSOR NRDR"/>
    <property type="match status" value="1"/>
</dbReference>
<evidence type="ECO:0000256" key="4">
    <source>
        <dbReference type="ARBA" id="ARBA00022840"/>
    </source>
</evidence>
<dbReference type="NCBIfam" id="TIGR00244">
    <property type="entry name" value="transcriptional regulator NrdR"/>
    <property type="match status" value="1"/>
</dbReference>
<evidence type="ECO:0000313" key="11">
    <source>
        <dbReference type="Proteomes" id="UP000623678"/>
    </source>
</evidence>
<comment type="function">
    <text evidence="8">Negatively regulates transcription of bacterial ribonucleotide reductase nrd genes and operons by binding to NrdR-boxes.</text>
</comment>